<sequence length="64" mass="6801">MSLVAAGLMFSLVVVVAVAAGCVCVSAGLRGKEREEIAYRLLSGRLSASVFELGVSRVYLPIEW</sequence>
<comment type="caution">
    <text evidence="2">The sequence shown here is derived from an EMBL/GenBank/DDBJ whole genome shotgun (WGS) entry which is preliminary data.</text>
</comment>
<evidence type="ECO:0008006" key="4">
    <source>
        <dbReference type="Google" id="ProtNLM"/>
    </source>
</evidence>
<name>A0A9P4UZR5_9PLEO</name>
<feature type="signal peptide" evidence="1">
    <location>
        <begin position="1"/>
        <end position="19"/>
    </location>
</feature>
<feature type="chain" id="PRO_5040378172" description="NADH dehydrogenase subunit 1" evidence="1">
    <location>
        <begin position="20"/>
        <end position="64"/>
    </location>
</feature>
<reference evidence="2" key="1">
    <citation type="journal article" date="2020" name="Stud. Mycol.">
        <title>101 Dothideomycetes genomes: a test case for predicting lifestyles and emergence of pathogens.</title>
        <authorList>
            <person name="Haridas S."/>
            <person name="Albert R."/>
            <person name="Binder M."/>
            <person name="Bloem J."/>
            <person name="Labutti K."/>
            <person name="Salamov A."/>
            <person name="Andreopoulos B."/>
            <person name="Baker S."/>
            <person name="Barry K."/>
            <person name="Bills G."/>
            <person name="Bluhm B."/>
            <person name="Cannon C."/>
            <person name="Castanera R."/>
            <person name="Culley D."/>
            <person name="Daum C."/>
            <person name="Ezra D."/>
            <person name="Gonzalez J."/>
            <person name="Henrissat B."/>
            <person name="Kuo A."/>
            <person name="Liang C."/>
            <person name="Lipzen A."/>
            <person name="Lutzoni F."/>
            <person name="Magnuson J."/>
            <person name="Mondo S."/>
            <person name="Nolan M."/>
            <person name="Ohm R."/>
            <person name="Pangilinan J."/>
            <person name="Park H.-J."/>
            <person name="Ramirez L."/>
            <person name="Alfaro M."/>
            <person name="Sun H."/>
            <person name="Tritt A."/>
            <person name="Yoshinaga Y."/>
            <person name="Zwiers L.-H."/>
            <person name="Turgeon B."/>
            <person name="Goodwin S."/>
            <person name="Spatafora J."/>
            <person name="Crous P."/>
            <person name="Grigoriev I."/>
        </authorList>
    </citation>
    <scope>NUCLEOTIDE SEQUENCE</scope>
    <source>
        <strain evidence="2">CBS 125425</strain>
    </source>
</reference>
<evidence type="ECO:0000313" key="3">
    <source>
        <dbReference type="Proteomes" id="UP000799444"/>
    </source>
</evidence>
<dbReference type="Proteomes" id="UP000799444">
    <property type="component" value="Unassembled WGS sequence"/>
</dbReference>
<dbReference type="AlphaFoldDB" id="A0A9P4UZR5"/>
<accession>A0A9P4UZR5</accession>
<evidence type="ECO:0000313" key="2">
    <source>
        <dbReference type="EMBL" id="KAF2732734.1"/>
    </source>
</evidence>
<keyword evidence="1" id="KW-0732">Signal</keyword>
<protein>
    <recommendedName>
        <fullName evidence="4">NADH dehydrogenase subunit 1</fullName>
    </recommendedName>
</protein>
<organism evidence="2 3">
    <name type="scientific">Polyplosphaeria fusca</name>
    <dbReference type="NCBI Taxonomy" id="682080"/>
    <lineage>
        <taxon>Eukaryota</taxon>
        <taxon>Fungi</taxon>
        <taxon>Dikarya</taxon>
        <taxon>Ascomycota</taxon>
        <taxon>Pezizomycotina</taxon>
        <taxon>Dothideomycetes</taxon>
        <taxon>Pleosporomycetidae</taxon>
        <taxon>Pleosporales</taxon>
        <taxon>Tetraplosphaeriaceae</taxon>
        <taxon>Polyplosphaeria</taxon>
    </lineage>
</organism>
<dbReference type="EMBL" id="ML996172">
    <property type="protein sequence ID" value="KAF2732734.1"/>
    <property type="molecule type" value="Genomic_DNA"/>
</dbReference>
<keyword evidence="3" id="KW-1185">Reference proteome</keyword>
<gene>
    <name evidence="2" type="ORF">EJ04DRAFT_513697</name>
</gene>
<proteinExistence type="predicted"/>
<evidence type="ECO:0000256" key="1">
    <source>
        <dbReference type="SAM" id="SignalP"/>
    </source>
</evidence>